<dbReference type="GeneID" id="106816281"/>
<evidence type="ECO:0000256" key="4">
    <source>
        <dbReference type="ARBA" id="ARBA00022692"/>
    </source>
</evidence>
<feature type="compositionally biased region" description="Basic and acidic residues" evidence="10">
    <location>
        <begin position="1"/>
        <end position="14"/>
    </location>
</feature>
<evidence type="ECO:0000256" key="7">
    <source>
        <dbReference type="ARBA" id="ARBA00023136"/>
    </source>
</evidence>
<evidence type="ECO:0000256" key="3">
    <source>
        <dbReference type="ARBA" id="ARBA00022679"/>
    </source>
</evidence>
<keyword evidence="3 9" id="KW-0808">Transferase</keyword>
<comment type="similarity">
    <text evidence="2 9">Belongs to the sulfotransferase 2 family.</text>
</comment>
<evidence type="ECO:0000313" key="11">
    <source>
        <dbReference type="Proteomes" id="UP000695022"/>
    </source>
</evidence>
<accession>A0ABM1EVY0</accession>
<dbReference type="Proteomes" id="UP000695022">
    <property type="component" value="Unplaced"/>
</dbReference>
<proteinExistence type="inferred from homology"/>
<dbReference type="PANTHER" id="PTHR12137:SF54">
    <property type="entry name" value="CARBOHYDRATE SULFOTRANSFERASE"/>
    <property type="match status" value="1"/>
</dbReference>
<evidence type="ECO:0000313" key="12">
    <source>
        <dbReference type="RefSeq" id="XP_014676351.1"/>
    </source>
</evidence>
<dbReference type="InterPro" id="IPR005331">
    <property type="entry name" value="Sulfotransferase"/>
</dbReference>
<feature type="non-terminal residue" evidence="12">
    <location>
        <position position="1"/>
    </location>
</feature>
<keyword evidence="9" id="KW-0735">Signal-anchor</keyword>
<keyword evidence="8 9" id="KW-0325">Glycoprotein</keyword>
<evidence type="ECO:0000256" key="2">
    <source>
        <dbReference type="ARBA" id="ARBA00006339"/>
    </source>
</evidence>
<comment type="subcellular location">
    <subcellularLocation>
        <location evidence="1 9">Golgi apparatus membrane</location>
        <topology evidence="1 9">Single-pass type II membrane protein</topology>
    </subcellularLocation>
</comment>
<reference evidence="12" key="1">
    <citation type="submission" date="2025-08" db="UniProtKB">
        <authorList>
            <consortium name="RefSeq"/>
        </authorList>
    </citation>
    <scope>IDENTIFICATION</scope>
</reference>
<evidence type="ECO:0000256" key="9">
    <source>
        <dbReference type="RuleBase" id="RU364020"/>
    </source>
</evidence>
<keyword evidence="4" id="KW-0812">Transmembrane</keyword>
<keyword evidence="11" id="KW-1185">Reference proteome</keyword>
<evidence type="ECO:0000256" key="10">
    <source>
        <dbReference type="SAM" id="MobiDB-lite"/>
    </source>
</evidence>
<evidence type="ECO:0000256" key="6">
    <source>
        <dbReference type="ARBA" id="ARBA00023034"/>
    </source>
</evidence>
<evidence type="ECO:0000256" key="1">
    <source>
        <dbReference type="ARBA" id="ARBA00004323"/>
    </source>
</evidence>
<keyword evidence="7" id="KW-0472">Membrane</keyword>
<organism evidence="11 12">
    <name type="scientific">Priapulus caudatus</name>
    <name type="common">Priapulid worm</name>
    <dbReference type="NCBI Taxonomy" id="37621"/>
    <lineage>
        <taxon>Eukaryota</taxon>
        <taxon>Metazoa</taxon>
        <taxon>Ecdysozoa</taxon>
        <taxon>Scalidophora</taxon>
        <taxon>Priapulida</taxon>
        <taxon>Priapulimorpha</taxon>
        <taxon>Priapulimorphida</taxon>
        <taxon>Priapulidae</taxon>
        <taxon>Priapulus</taxon>
    </lineage>
</organism>
<name>A0ABM1EVY0_PRICU</name>
<feature type="compositionally biased region" description="Polar residues" evidence="10">
    <location>
        <begin position="15"/>
        <end position="35"/>
    </location>
</feature>
<evidence type="ECO:0000256" key="5">
    <source>
        <dbReference type="ARBA" id="ARBA00022989"/>
    </source>
</evidence>
<keyword evidence="5" id="KW-1133">Transmembrane helix</keyword>
<dbReference type="EC" id="2.8.2.-" evidence="9"/>
<keyword evidence="9" id="KW-0119">Carbohydrate metabolism</keyword>
<dbReference type="Pfam" id="PF03567">
    <property type="entry name" value="Sulfotransfer_2"/>
    <property type="match status" value="1"/>
</dbReference>
<dbReference type="InterPro" id="IPR018011">
    <property type="entry name" value="Carb_sulfotrans_8-10"/>
</dbReference>
<protein>
    <recommendedName>
        <fullName evidence="9">Carbohydrate sulfotransferase</fullName>
        <ecNumber evidence="9">2.8.2.-</ecNumber>
    </recommendedName>
</protein>
<keyword evidence="6 9" id="KW-0333">Golgi apparatus</keyword>
<feature type="region of interest" description="Disordered" evidence="10">
    <location>
        <begin position="1"/>
        <end position="36"/>
    </location>
</feature>
<gene>
    <name evidence="12" type="primary">LOC106816281</name>
</gene>
<evidence type="ECO:0000256" key="8">
    <source>
        <dbReference type="ARBA" id="ARBA00023180"/>
    </source>
</evidence>
<sequence>TTKRGRLERARRNDGTSQPNNGSTPHRQCPLQTNPLGGAISREATLQAVKERKRRVRRVCDKYGNGVVDAGGALRDADVLLRYVNNVYVNDELRLLYCSIPKIGSTNWKRVLLALRSNAAVDPASIDKELAHKRSNVTTLSKLGSAARRRRLKHYYKFMFIRDPYERLLSAYMDKFGQPNPYFQKTYGKTIIRRYRHNATRAALVSGRNVTFVEFLTYLSRPTSFHDDPEIRAIYRHSGHNRHWARYMDLCNPCSVDYDFIGDYANIEAEAQIVLEESGLAGVVEYPTRSGTNYSRPRTSQLVANMYASVPDALLRVIEQIYAIDFELFGFDFMRSRKKQ</sequence>
<dbReference type="RefSeq" id="XP_014676351.1">
    <property type="nucleotide sequence ID" value="XM_014820865.1"/>
</dbReference>
<dbReference type="PANTHER" id="PTHR12137">
    <property type="entry name" value="CARBOHYDRATE SULFOTRANSFERASE"/>
    <property type="match status" value="1"/>
</dbReference>